<evidence type="ECO:0000313" key="3">
    <source>
        <dbReference type="Proteomes" id="UP000652760"/>
    </source>
</evidence>
<evidence type="ECO:0000256" key="1">
    <source>
        <dbReference type="SAM" id="MobiDB-lite"/>
    </source>
</evidence>
<accession>A0ABS1FGC1</accession>
<organism evidence="2 3">
    <name type="scientific">Azospirillum endophyticum</name>
    <dbReference type="NCBI Taxonomy" id="2800326"/>
    <lineage>
        <taxon>Bacteria</taxon>
        <taxon>Pseudomonadati</taxon>
        <taxon>Pseudomonadota</taxon>
        <taxon>Alphaproteobacteria</taxon>
        <taxon>Rhodospirillales</taxon>
        <taxon>Azospirillaceae</taxon>
        <taxon>Azospirillum</taxon>
    </lineage>
</organism>
<keyword evidence="3" id="KW-1185">Reference proteome</keyword>
<dbReference type="RefSeq" id="WP_200199093.1">
    <property type="nucleotide sequence ID" value="NZ_JAENHM010000087.1"/>
</dbReference>
<dbReference type="Proteomes" id="UP000652760">
    <property type="component" value="Unassembled WGS sequence"/>
</dbReference>
<sequence length="274" mass="31103">MSGGSCRLRWQTFGDIKRQFVSSNPALREKFQSILIQRSEAYNDKMNAAVGNAPDHIIRVFEERLNNYDYAIERNGLKLVEQIIDMLISGRYLAFADVTLLLTRRIIPSEFWRFASIVDDGKIVRFASLGFSGEVNNVRFLLRSEIPDQYRISFDQWESEDRELFYKIAYGVKSKNTETGDAVIYNIHPNGGHAEKKQNSNRGRRKGRGGYQAADAPLVAEGIKGIMMGRWASALQAAQYFADQAQGAGTRESRVDRLQRRISAELNQLDNLPA</sequence>
<dbReference type="EMBL" id="JAENHM010000087">
    <property type="protein sequence ID" value="MBK1842429.1"/>
    <property type="molecule type" value="Genomic_DNA"/>
</dbReference>
<evidence type="ECO:0000313" key="2">
    <source>
        <dbReference type="EMBL" id="MBK1842429.1"/>
    </source>
</evidence>
<comment type="caution">
    <text evidence="2">The sequence shown here is derived from an EMBL/GenBank/DDBJ whole genome shotgun (WGS) entry which is preliminary data.</text>
</comment>
<reference evidence="3" key="1">
    <citation type="submission" date="2021-01" db="EMBL/GenBank/DDBJ databases">
        <title>Genome public.</title>
        <authorList>
            <person name="Liu C."/>
            <person name="Sun Q."/>
        </authorList>
    </citation>
    <scope>NUCLEOTIDE SEQUENCE [LARGE SCALE GENOMIC DNA]</scope>
    <source>
        <strain evidence="3">YIM B02556</strain>
    </source>
</reference>
<name>A0ABS1FGC1_9PROT</name>
<gene>
    <name evidence="2" type="ORF">JHL17_34045</name>
</gene>
<proteinExistence type="predicted"/>
<protein>
    <submittedName>
        <fullName evidence="2">Uncharacterized protein</fullName>
    </submittedName>
</protein>
<feature type="region of interest" description="Disordered" evidence="1">
    <location>
        <begin position="189"/>
        <end position="211"/>
    </location>
</feature>